<gene>
    <name evidence="1" type="ORF">S01H4_26698</name>
</gene>
<dbReference type="InterPro" id="IPR012334">
    <property type="entry name" value="Pectin_lyas_fold"/>
</dbReference>
<accession>X1AVF9</accession>
<dbReference type="SUPFAM" id="SSF51126">
    <property type="entry name" value="Pectin lyase-like"/>
    <property type="match status" value="1"/>
</dbReference>
<evidence type="ECO:0008006" key="2">
    <source>
        <dbReference type="Google" id="ProtNLM"/>
    </source>
</evidence>
<comment type="caution">
    <text evidence="1">The sequence shown here is derived from an EMBL/GenBank/DDBJ whole genome shotgun (WGS) entry which is preliminary data.</text>
</comment>
<reference evidence="1" key="1">
    <citation type="journal article" date="2014" name="Front. Microbiol.">
        <title>High frequency of phylogenetically diverse reductive dehalogenase-homologous genes in deep subseafloor sedimentary metagenomes.</title>
        <authorList>
            <person name="Kawai M."/>
            <person name="Futagami T."/>
            <person name="Toyoda A."/>
            <person name="Takaki Y."/>
            <person name="Nishi S."/>
            <person name="Hori S."/>
            <person name="Arai W."/>
            <person name="Tsubouchi T."/>
            <person name="Morono Y."/>
            <person name="Uchiyama I."/>
            <person name="Ito T."/>
            <person name="Fujiyama A."/>
            <person name="Inagaki F."/>
            <person name="Takami H."/>
        </authorList>
    </citation>
    <scope>NUCLEOTIDE SEQUENCE</scope>
    <source>
        <strain evidence="1">Expedition CK06-06</strain>
    </source>
</reference>
<dbReference type="EMBL" id="BART01012918">
    <property type="protein sequence ID" value="GAG86974.1"/>
    <property type="molecule type" value="Genomic_DNA"/>
</dbReference>
<protein>
    <recommendedName>
        <fullName evidence="2">Right handed beta helix domain-containing protein</fullName>
    </recommendedName>
</protein>
<proteinExistence type="predicted"/>
<dbReference type="InterPro" id="IPR011050">
    <property type="entry name" value="Pectin_lyase_fold/virulence"/>
</dbReference>
<dbReference type="Gene3D" id="2.160.20.10">
    <property type="entry name" value="Single-stranded right-handed beta-helix, Pectin lyase-like"/>
    <property type="match status" value="1"/>
</dbReference>
<organism evidence="1">
    <name type="scientific">marine sediment metagenome</name>
    <dbReference type="NCBI Taxonomy" id="412755"/>
    <lineage>
        <taxon>unclassified sequences</taxon>
        <taxon>metagenomes</taxon>
        <taxon>ecological metagenomes</taxon>
    </lineage>
</organism>
<evidence type="ECO:0000313" key="1">
    <source>
        <dbReference type="EMBL" id="GAG86974.1"/>
    </source>
</evidence>
<dbReference type="AlphaFoldDB" id="X1AVF9"/>
<sequence>MGGLQLGGNIALTPAEAQEIHAIAHIPKFPGETWYADVNAAAGGDGTEPDIAFQTIGEALAAASAGDAISVKAGIYTETGLDLNLDALQLWYETGTVLSPPSGTVLTLSGDYCRTRGNHRIVPAAGAIGVLLSGDSGIVEDATILTGATGLCITGSGAQVKNFAAGFQSAVAYDIQGIQARLRQCNTVGNGATVGYRISNGVDTGVLENCTSAGHATSGFYIGHWFPRLDDTELLQWCW</sequence>
<name>X1AVF9_9ZZZZ</name>